<dbReference type="GO" id="GO:0004536">
    <property type="term" value="F:DNA nuclease activity"/>
    <property type="evidence" value="ECO:0007669"/>
    <property type="project" value="InterPro"/>
</dbReference>
<feature type="binding site" evidence="4">
    <location>
        <position position="93"/>
    </location>
    <ligand>
        <name>a divalent metal cation</name>
        <dbReference type="ChEBI" id="CHEBI:60240"/>
        <label>1</label>
    </ligand>
</feature>
<evidence type="ECO:0000313" key="5">
    <source>
        <dbReference type="EMBL" id="RVU26686.1"/>
    </source>
</evidence>
<dbReference type="InterPro" id="IPR015991">
    <property type="entry name" value="TatD/YcfH-like"/>
</dbReference>
<keyword evidence="6" id="KW-1185">Reference proteome</keyword>
<dbReference type="CDD" id="cd01310">
    <property type="entry name" value="TatD_DNAse"/>
    <property type="match status" value="1"/>
</dbReference>
<dbReference type="Proteomes" id="UP000282832">
    <property type="component" value="Unassembled WGS sequence"/>
</dbReference>
<dbReference type="Pfam" id="PF01026">
    <property type="entry name" value="TatD_DNase"/>
    <property type="match status" value="1"/>
</dbReference>
<comment type="similarity">
    <text evidence="1">Belongs to the metallo-dependent hydrolases superfamily. TatD-type hydrolase family.</text>
</comment>
<keyword evidence="2 4" id="KW-0479">Metal-binding</keyword>
<dbReference type="SUPFAM" id="SSF51556">
    <property type="entry name" value="Metallo-dependent hydrolases"/>
    <property type="match status" value="1"/>
</dbReference>
<feature type="binding site" evidence="4">
    <location>
        <position position="154"/>
    </location>
    <ligand>
        <name>a divalent metal cation</name>
        <dbReference type="ChEBI" id="CHEBI:60240"/>
        <label>2</label>
    </ligand>
</feature>
<dbReference type="PANTHER" id="PTHR46124">
    <property type="entry name" value="D-AMINOACYL-TRNA DEACYLASE"/>
    <property type="match status" value="1"/>
</dbReference>
<keyword evidence="3" id="KW-0378">Hydrolase</keyword>
<reference evidence="5 6" key="1">
    <citation type="submission" date="2019-01" db="EMBL/GenBank/DDBJ databases">
        <authorList>
            <person name="Chen W.-M."/>
        </authorList>
    </citation>
    <scope>NUCLEOTIDE SEQUENCE [LARGE SCALE GENOMIC DNA]</scope>
    <source>
        <strain evidence="5 6">FSY-15</strain>
    </source>
</reference>
<feature type="binding site" evidence="4">
    <location>
        <position position="5"/>
    </location>
    <ligand>
        <name>a divalent metal cation</name>
        <dbReference type="ChEBI" id="CHEBI:60240"/>
        <label>1</label>
    </ligand>
</feature>
<protein>
    <submittedName>
        <fullName evidence="5">TatD family deoxyribonuclease</fullName>
    </submittedName>
</protein>
<dbReference type="RefSeq" id="WP_127802238.1">
    <property type="nucleotide sequence ID" value="NZ_SACY01000001.1"/>
</dbReference>
<feature type="binding site" evidence="4">
    <location>
        <position position="129"/>
    </location>
    <ligand>
        <name>a divalent metal cation</name>
        <dbReference type="ChEBI" id="CHEBI:60240"/>
        <label>2</label>
    </ligand>
</feature>
<evidence type="ECO:0000256" key="2">
    <source>
        <dbReference type="ARBA" id="ARBA00022723"/>
    </source>
</evidence>
<evidence type="ECO:0000256" key="4">
    <source>
        <dbReference type="PIRSR" id="PIRSR005902-1"/>
    </source>
</evidence>
<dbReference type="FunFam" id="3.20.20.140:FF:000005">
    <property type="entry name" value="TatD family hydrolase"/>
    <property type="match status" value="1"/>
</dbReference>
<dbReference type="NCBIfam" id="TIGR00010">
    <property type="entry name" value="YchF/TatD family DNA exonuclease"/>
    <property type="match status" value="1"/>
</dbReference>
<dbReference type="AlphaFoldDB" id="A0A437PWQ3"/>
<evidence type="ECO:0000256" key="1">
    <source>
        <dbReference type="ARBA" id="ARBA00009275"/>
    </source>
</evidence>
<dbReference type="GO" id="GO:0016788">
    <property type="term" value="F:hydrolase activity, acting on ester bonds"/>
    <property type="evidence" value="ECO:0007669"/>
    <property type="project" value="InterPro"/>
</dbReference>
<dbReference type="Gene3D" id="3.20.20.140">
    <property type="entry name" value="Metal-dependent hydrolases"/>
    <property type="match status" value="1"/>
</dbReference>
<dbReference type="OrthoDB" id="9810005at2"/>
<gene>
    <name evidence="5" type="ORF">EOJ36_01435</name>
</gene>
<comment type="caution">
    <text evidence="5">The sequence shown here is derived from an EMBL/GenBank/DDBJ whole genome shotgun (WGS) entry which is preliminary data.</text>
</comment>
<evidence type="ECO:0000256" key="3">
    <source>
        <dbReference type="ARBA" id="ARBA00022801"/>
    </source>
</evidence>
<dbReference type="InterPro" id="IPR032466">
    <property type="entry name" value="Metal_Hydrolase"/>
</dbReference>
<dbReference type="GO" id="GO:0005829">
    <property type="term" value="C:cytosol"/>
    <property type="evidence" value="ECO:0007669"/>
    <property type="project" value="TreeGrafter"/>
</dbReference>
<evidence type="ECO:0000313" key="6">
    <source>
        <dbReference type="Proteomes" id="UP000282832"/>
    </source>
</evidence>
<dbReference type="GO" id="GO:0046872">
    <property type="term" value="F:metal ion binding"/>
    <property type="evidence" value="ECO:0007669"/>
    <property type="project" value="UniProtKB-KW"/>
</dbReference>
<name>A0A437PWQ3_9BACT</name>
<organism evidence="5 6">
    <name type="scientific">Sandaracinomonas limnophila</name>
    <dbReference type="NCBI Taxonomy" id="1862386"/>
    <lineage>
        <taxon>Bacteria</taxon>
        <taxon>Pseudomonadati</taxon>
        <taxon>Bacteroidota</taxon>
        <taxon>Cytophagia</taxon>
        <taxon>Cytophagales</taxon>
        <taxon>Flectobacillaceae</taxon>
        <taxon>Sandaracinomonas</taxon>
    </lineage>
</organism>
<proteinExistence type="inferred from homology"/>
<feature type="binding site" evidence="4">
    <location>
        <position position="7"/>
    </location>
    <ligand>
        <name>a divalent metal cation</name>
        <dbReference type="ChEBI" id="CHEBI:60240"/>
        <label>1</label>
    </ligand>
</feature>
<dbReference type="PANTHER" id="PTHR46124:SF4">
    <property type="entry name" value="HYDROLASE TATD"/>
    <property type="match status" value="1"/>
</dbReference>
<dbReference type="EMBL" id="SACY01000001">
    <property type="protein sequence ID" value="RVU26686.1"/>
    <property type="molecule type" value="Genomic_DNA"/>
</dbReference>
<accession>A0A437PWQ3</accession>
<dbReference type="InterPro" id="IPR001130">
    <property type="entry name" value="TatD-like"/>
</dbReference>
<sequence>MIDTHAHFYDELFLNNWDNSVDEIQQAGIKEIWLPNCDSESFKDLKMIWDKNPDLFKAMVGLHPTYVKENFKEELAFVHNQLASNQNILAIGEIGLDYYWDTTFQIEQIDAFETQCHWAMENHLWIDIHCRKAYADLIKIIRKKEFKDLIGIVHCFSGDAAEAKHCVENGFFLGIGGVITYKNSTLFNDIKDIPLDYLVLETDAPYLTPVPHRGTPNSPKYIPLIVRKIAELYQVSEEVVIEKTTKNASLLKAFSNVQ</sequence>
<feature type="binding site" evidence="4">
    <location>
        <position position="203"/>
    </location>
    <ligand>
        <name>a divalent metal cation</name>
        <dbReference type="ChEBI" id="CHEBI:60240"/>
        <label>1</label>
    </ligand>
</feature>
<dbReference type="PIRSF" id="PIRSF005902">
    <property type="entry name" value="DNase_TatD"/>
    <property type="match status" value="1"/>
</dbReference>